<organism evidence="1 2">
    <name type="scientific">Salipiger thiooxidans</name>
    <dbReference type="NCBI Taxonomy" id="282683"/>
    <lineage>
        <taxon>Bacteria</taxon>
        <taxon>Pseudomonadati</taxon>
        <taxon>Pseudomonadota</taxon>
        <taxon>Alphaproteobacteria</taxon>
        <taxon>Rhodobacterales</taxon>
        <taxon>Roseobacteraceae</taxon>
        <taxon>Salipiger</taxon>
    </lineage>
</organism>
<gene>
    <name evidence="1" type="ORF">SAMN04488105_10238</name>
</gene>
<keyword evidence="2" id="KW-1185">Reference proteome</keyword>
<accession>A0A1G7B9C9</accession>
<name>A0A1G7B9C9_9RHOB</name>
<dbReference type="Gene3D" id="3.40.50.150">
    <property type="entry name" value="Vaccinia Virus protein VP39"/>
    <property type="match status" value="1"/>
</dbReference>
<dbReference type="EMBL" id="FNAV01000002">
    <property type="protein sequence ID" value="SDE23728.1"/>
    <property type="molecule type" value="Genomic_DNA"/>
</dbReference>
<dbReference type="RefSeq" id="WP_242661606.1">
    <property type="nucleotide sequence ID" value="NZ_FNAV01000002.1"/>
</dbReference>
<evidence type="ECO:0000313" key="2">
    <source>
        <dbReference type="Proteomes" id="UP000198994"/>
    </source>
</evidence>
<dbReference type="SUPFAM" id="SSF53335">
    <property type="entry name" value="S-adenosyl-L-methionine-dependent methyltransferases"/>
    <property type="match status" value="1"/>
</dbReference>
<protein>
    <submittedName>
        <fullName evidence="1">Uncharacterized protein</fullName>
    </submittedName>
</protein>
<reference evidence="2" key="1">
    <citation type="submission" date="2016-10" db="EMBL/GenBank/DDBJ databases">
        <authorList>
            <person name="Varghese N."/>
            <person name="Submissions S."/>
        </authorList>
    </citation>
    <scope>NUCLEOTIDE SEQUENCE [LARGE SCALE GENOMIC DNA]</scope>
    <source>
        <strain evidence="2">DSM 10146</strain>
    </source>
</reference>
<dbReference type="AlphaFoldDB" id="A0A1G7B9C9"/>
<evidence type="ECO:0000313" key="1">
    <source>
        <dbReference type="EMBL" id="SDE23728.1"/>
    </source>
</evidence>
<dbReference type="InterPro" id="IPR029063">
    <property type="entry name" value="SAM-dependent_MTases_sf"/>
</dbReference>
<sequence length="130" mass="13911">MYFLGVTEGLRGWRGALAPGGAVAFSQGVYLGGDEPQAVCDFWAGEPGLPDRAALRWQVGAAGLEVIATRLLTGAPWQAYYDSLAREAAALRPGATPEMAAVLDGAERARALWRQAPERIAYELVLARPR</sequence>
<proteinExistence type="predicted"/>
<dbReference type="STRING" id="282683.SAMN04488105_10238"/>
<dbReference type="Proteomes" id="UP000198994">
    <property type="component" value="Unassembled WGS sequence"/>
</dbReference>